<dbReference type="InterPro" id="IPR003593">
    <property type="entry name" value="AAA+_ATPase"/>
</dbReference>
<evidence type="ECO:0000259" key="4">
    <source>
        <dbReference type="PROSITE" id="PS50893"/>
    </source>
</evidence>
<name>A0A1F5HC55_9BACT</name>
<dbReference type="PANTHER" id="PTHR42711">
    <property type="entry name" value="ABC TRANSPORTER ATP-BINDING PROTEIN"/>
    <property type="match status" value="1"/>
</dbReference>
<evidence type="ECO:0000313" key="6">
    <source>
        <dbReference type="Proteomes" id="UP000176751"/>
    </source>
</evidence>
<keyword evidence="2" id="KW-0547">Nucleotide-binding</keyword>
<keyword evidence="1" id="KW-0813">Transport</keyword>
<dbReference type="GO" id="GO:0005524">
    <property type="term" value="F:ATP binding"/>
    <property type="evidence" value="ECO:0007669"/>
    <property type="project" value="UniProtKB-KW"/>
</dbReference>
<accession>A0A1F5HC55</accession>
<dbReference type="GO" id="GO:0016887">
    <property type="term" value="F:ATP hydrolysis activity"/>
    <property type="evidence" value="ECO:0007669"/>
    <property type="project" value="InterPro"/>
</dbReference>
<dbReference type="PROSITE" id="PS50893">
    <property type="entry name" value="ABC_TRANSPORTER_2"/>
    <property type="match status" value="1"/>
</dbReference>
<dbReference type="InterPro" id="IPR050763">
    <property type="entry name" value="ABC_transporter_ATP-binding"/>
</dbReference>
<dbReference type="PANTHER" id="PTHR42711:SF4">
    <property type="entry name" value="ABC TRANSPORTER RELATED"/>
    <property type="match status" value="1"/>
</dbReference>
<dbReference type="STRING" id="1797737.A2196_02435"/>
<dbReference type="SUPFAM" id="SSF52540">
    <property type="entry name" value="P-loop containing nucleoside triphosphate hydrolases"/>
    <property type="match status" value="1"/>
</dbReference>
<dbReference type="InterPro" id="IPR027417">
    <property type="entry name" value="P-loop_NTPase"/>
</dbReference>
<dbReference type="EMBL" id="MFCA01000025">
    <property type="protein sequence ID" value="OGE01721.1"/>
    <property type="molecule type" value="Genomic_DNA"/>
</dbReference>
<feature type="domain" description="ABC transporter" evidence="4">
    <location>
        <begin position="4"/>
        <end position="257"/>
    </location>
</feature>
<proteinExistence type="predicted"/>
<dbReference type="InterPro" id="IPR003439">
    <property type="entry name" value="ABC_transporter-like_ATP-bd"/>
</dbReference>
<dbReference type="Pfam" id="PF00005">
    <property type="entry name" value="ABC_tran"/>
    <property type="match status" value="1"/>
</dbReference>
<organism evidence="5 6">
    <name type="scientific">Candidatus Curtissbacteria bacterium RIFOXYA1_FULL_41_14</name>
    <dbReference type="NCBI Taxonomy" id="1797737"/>
    <lineage>
        <taxon>Bacteria</taxon>
        <taxon>Candidatus Curtissiibacteriota</taxon>
    </lineage>
</organism>
<dbReference type="SMART" id="SM00382">
    <property type="entry name" value="AAA"/>
    <property type="match status" value="1"/>
</dbReference>
<dbReference type="Proteomes" id="UP000176751">
    <property type="component" value="Unassembled WGS sequence"/>
</dbReference>
<evidence type="ECO:0000256" key="3">
    <source>
        <dbReference type="ARBA" id="ARBA00022840"/>
    </source>
</evidence>
<dbReference type="InterPro" id="IPR017871">
    <property type="entry name" value="ABC_transporter-like_CS"/>
</dbReference>
<evidence type="ECO:0000256" key="2">
    <source>
        <dbReference type="ARBA" id="ARBA00022741"/>
    </source>
</evidence>
<reference evidence="5 6" key="1">
    <citation type="journal article" date="2016" name="Nat. Commun.">
        <title>Thousands of microbial genomes shed light on interconnected biogeochemical processes in an aquifer system.</title>
        <authorList>
            <person name="Anantharaman K."/>
            <person name="Brown C.T."/>
            <person name="Hug L.A."/>
            <person name="Sharon I."/>
            <person name="Castelle C.J."/>
            <person name="Probst A.J."/>
            <person name="Thomas B.C."/>
            <person name="Singh A."/>
            <person name="Wilkins M.J."/>
            <person name="Karaoz U."/>
            <person name="Brodie E.L."/>
            <person name="Williams K.H."/>
            <person name="Hubbard S.S."/>
            <person name="Banfield J.F."/>
        </authorList>
    </citation>
    <scope>NUCLEOTIDE SEQUENCE [LARGE SCALE GENOMIC DNA]</scope>
</reference>
<sequence length="325" mass="37249">MTVIKVQNLTKIYKVPQKNPGIGQTLKSFFHRKYKETKAVDNISFKIEEGELVGFIGPNGAGKTTTLKVLSGLLYPTSGEISVLGFIPWQRKSNFQKQIVFVAGQKNQLWWDLPAYETFLLNKEIYEVSDKDFRQRIDYLSQILDIGDLLKTQVKKLSLGQRMKAELVAALIHQPKVLFLDEPTIGLDIIAQKNMHDFIKDYNQKFNATIILTSHYMDDVEKLCERVIIINSGKIIYDGKLSKIVTKFAKNKIISLDFTKEIDKENLKEYGTIINFDLSNAKIEVERNRVADVTGQLLKRLPINDLSIEEPPIEEIIRLIFAKNK</sequence>
<comment type="caution">
    <text evidence="5">The sequence shown here is derived from an EMBL/GenBank/DDBJ whole genome shotgun (WGS) entry which is preliminary data.</text>
</comment>
<dbReference type="AlphaFoldDB" id="A0A1F5HC55"/>
<keyword evidence="3" id="KW-0067">ATP-binding</keyword>
<protein>
    <submittedName>
        <fullName evidence="5">ABC transporter</fullName>
    </submittedName>
</protein>
<dbReference type="Gene3D" id="3.40.50.300">
    <property type="entry name" value="P-loop containing nucleotide triphosphate hydrolases"/>
    <property type="match status" value="1"/>
</dbReference>
<dbReference type="PROSITE" id="PS00211">
    <property type="entry name" value="ABC_TRANSPORTER_1"/>
    <property type="match status" value="1"/>
</dbReference>
<evidence type="ECO:0000256" key="1">
    <source>
        <dbReference type="ARBA" id="ARBA00022448"/>
    </source>
</evidence>
<evidence type="ECO:0000313" key="5">
    <source>
        <dbReference type="EMBL" id="OGE01721.1"/>
    </source>
</evidence>
<dbReference type="CDD" id="cd03267">
    <property type="entry name" value="ABC_NatA_like"/>
    <property type="match status" value="1"/>
</dbReference>
<gene>
    <name evidence="5" type="ORF">A2196_02435</name>
</gene>